<dbReference type="SUPFAM" id="SSF111126">
    <property type="entry name" value="Ligand-binding domain in the NO signalling and Golgi transport"/>
    <property type="match status" value="1"/>
</dbReference>
<dbReference type="PANTHER" id="PTHR12817:SF0">
    <property type="entry name" value="GEO08327P1"/>
    <property type="match status" value="1"/>
</dbReference>
<evidence type="ECO:0000313" key="3">
    <source>
        <dbReference type="Proteomes" id="UP001141327"/>
    </source>
</evidence>
<keyword evidence="3" id="KW-1185">Reference proteome</keyword>
<dbReference type="EMBL" id="JAPMOS010000035">
    <property type="protein sequence ID" value="KAJ4458038.1"/>
    <property type="molecule type" value="Genomic_DNA"/>
</dbReference>
<dbReference type="CDD" id="cd14944">
    <property type="entry name" value="TRAPPC6A_Trs33"/>
    <property type="match status" value="1"/>
</dbReference>
<sequence length="168" mass="19266">MIGRSERMCSAACLELMHAEMVSYFLSARETRESAQKEMERLGFRVGQKLAERYTKDYGRITEPMEVLRFIFSDFWPVVFSKPPDSLTTNNNSLYYIEDTDFRWTSKISVTSRTTLEDASYFLTFPCGIVKGAFAALDVDADVKADFQETPSRCLFTIIFKGKAIPTR</sequence>
<protein>
    <submittedName>
        <fullName evidence="2">Transport protein particle component</fullName>
    </submittedName>
</protein>
<dbReference type="InterPro" id="IPR007194">
    <property type="entry name" value="TRAPP_component"/>
</dbReference>
<proteinExistence type="inferred from homology"/>
<dbReference type="InterPro" id="IPR037992">
    <property type="entry name" value="TRAPPC6/Trs33"/>
</dbReference>
<evidence type="ECO:0000256" key="1">
    <source>
        <dbReference type="ARBA" id="ARBA00006218"/>
    </source>
</evidence>
<dbReference type="Gene3D" id="3.30.1380.20">
    <property type="entry name" value="Trafficking protein particle complex subunit 3"/>
    <property type="match status" value="1"/>
</dbReference>
<name>A0ABQ8UFI8_9EUKA</name>
<dbReference type="Pfam" id="PF04051">
    <property type="entry name" value="TRAPP"/>
    <property type="match status" value="1"/>
</dbReference>
<gene>
    <name evidence="2" type="ORF">PAPYR_6301</name>
</gene>
<reference evidence="2" key="1">
    <citation type="journal article" date="2022" name="bioRxiv">
        <title>Genomics of Preaxostyla Flagellates Illuminates Evolutionary Transitions and the Path Towards Mitochondrial Loss.</title>
        <authorList>
            <person name="Novak L.V.F."/>
            <person name="Treitli S.C."/>
            <person name="Pyrih J."/>
            <person name="Halakuc P."/>
            <person name="Pipaliya S.V."/>
            <person name="Vacek V."/>
            <person name="Brzon O."/>
            <person name="Soukal P."/>
            <person name="Eme L."/>
            <person name="Dacks J.B."/>
            <person name="Karnkowska A."/>
            <person name="Elias M."/>
            <person name="Hampl V."/>
        </authorList>
    </citation>
    <scope>NUCLEOTIDE SEQUENCE</scope>
    <source>
        <strain evidence="2">RCP-MX</strain>
    </source>
</reference>
<comment type="similarity">
    <text evidence="1">Belongs to the TRAPP small subunits family. BET3 subfamily.</text>
</comment>
<dbReference type="Proteomes" id="UP001141327">
    <property type="component" value="Unassembled WGS sequence"/>
</dbReference>
<dbReference type="InterPro" id="IPR024096">
    <property type="entry name" value="NO_sig/Golgi_transp_ligand-bd"/>
</dbReference>
<organism evidence="2 3">
    <name type="scientific">Paratrimastix pyriformis</name>
    <dbReference type="NCBI Taxonomy" id="342808"/>
    <lineage>
        <taxon>Eukaryota</taxon>
        <taxon>Metamonada</taxon>
        <taxon>Preaxostyla</taxon>
        <taxon>Paratrimastigidae</taxon>
        <taxon>Paratrimastix</taxon>
    </lineage>
</organism>
<dbReference type="PANTHER" id="PTHR12817">
    <property type="entry name" value="TRAFFICKING PROTEIN PARTICLE COMPLEX SUBUNIT 6B"/>
    <property type="match status" value="1"/>
</dbReference>
<comment type="caution">
    <text evidence="2">The sequence shown here is derived from an EMBL/GenBank/DDBJ whole genome shotgun (WGS) entry which is preliminary data.</text>
</comment>
<evidence type="ECO:0000313" key="2">
    <source>
        <dbReference type="EMBL" id="KAJ4458038.1"/>
    </source>
</evidence>
<accession>A0ABQ8UFI8</accession>